<evidence type="ECO:0000313" key="11">
    <source>
        <dbReference type="EMBL" id="KAL0482398.1"/>
    </source>
</evidence>
<protein>
    <submittedName>
        <fullName evidence="11">V-type H+-transporting ATPase 21kDa proteolipid subunit</fullName>
    </submittedName>
</protein>
<dbReference type="InterPro" id="IPR035921">
    <property type="entry name" value="F/V-ATP_Csub_sf"/>
</dbReference>
<dbReference type="CDD" id="cd18177">
    <property type="entry name" value="ATP-synt_Vo_c_ATP6F_rpt1"/>
    <property type="match status" value="1"/>
</dbReference>
<evidence type="ECO:0000256" key="3">
    <source>
        <dbReference type="ARBA" id="ARBA00022448"/>
    </source>
</evidence>
<feature type="transmembrane region" description="Helical" evidence="9">
    <location>
        <begin position="191"/>
        <end position="216"/>
    </location>
</feature>
<keyword evidence="5" id="KW-0375">Hydrogen ion transport</keyword>
<evidence type="ECO:0000256" key="7">
    <source>
        <dbReference type="ARBA" id="ARBA00023065"/>
    </source>
</evidence>
<comment type="caution">
    <text evidence="11">The sequence shown here is derived from an EMBL/GenBank/DDBJ whole genome shotgun (WGS) entry which is preliminary data.</text>
</comment>
<evidence type="ECO:0000256" key="9">
    <source>
        <dbReference type="RuleBase" id="RU363060"/>
    </source>
</evidence>
<dbReference type="InterPro" id="IPR000245">
    <property type="entry name" value="ATPase_proteolipid_csu"/>
</dbReference>
<dbReference type="GO" id="GO:0046961">
    <property type="term" value="F:proton-transporting ATPase activity, rotational mechanism"/>
    <property type="evidence" value="ECO:0007669"/>
    <property type="project" value="InterPro"/>
</dbReference>
<feature type="transmembrane region" description="Helical" evidence="9">
    <location>
        <begin position="23"/>
        <end position="46"/>
    </location>
</feature>
<evidence type="ECO:0000256" key="5">
    <source>
        <dbReference type="ARBA" id="ARBA00022781"/>
    </source>
</evidence>
<feature type="domain" description="V-ATPase proteolipid subunit C-like" evidence="10">
    <location>
        <begin position="72"/>
        <end position="130"/>
    </location>
</feature>
<evidence type="ECO:0000256" key="6">
    <source>
        <dbReference type="ARBA" id="ARBA00022989"/>
    </source>
</evidence>
<feature type="transmembrane region" description="Helical" evidence="9">
    <location>
        <begin position="154"/>
        <end position="179"/>
    </location>
</feature>
<evidence type="ECO:0000313" key="12">
    <source>
        <dbReference type="Proteomes" id="UP001431209"/>
    </source>
</evidence>
<dbReference type="AlphaFoldDB" id="A0AAW2YZH2"/>
<dbReference type="Proteomes" id="UP001431209">
    <property type="component" value="Unassembled WGS sequence"/>
</dbReference>
<reference evidence="11 12" key="1">
    <citation type="submission" date="2024-03" db="EMBL/GenBank/DDBJ databases">
        <title>The Acrasis kona genome and developmental transcriptomes reveal deep origins of eukaryotic multicellular pathways.</title>
        <authorList>
            <person name="Sheikh S."/>
            <person name="Fu C.-J."/>
            <person name="Brown M.W."/>
            <person name="Baldauf S.L."/>
        </authorList>
    </citation>
    <scope>NUCLEOTIDE SEQUENCE [LARGE SCALE GENOMIC DNA]</scope>
    <source>
        <strain evidence="11 12">ATCC MYA-3509</strain>
    </source>
</reference>
<proteinExistence type="inferred from homology"/>
<dbReference type="EMBL" id="JAOPGA020000847">
    <property type="protein sequence ID" value="KAL0482398.1"/>
    <property type="molecule type" value="Genomic_DNA"/>
</dbReference>
<keyword evidence="8 9" id="KW-0472">Membrane</keyword>
<keyword evidence="4 9" id="KW-0812">Transmembrane</keyword>
<feature type="domain" description="V-ATPase proteolipid subunit C-like" evidence="10">
    <location>
        <begin position="157"/>
        <end position="216"/>
    </location>
</feature>
<keyword evidence="6 9" id="KW-1133">Transmembrane helix</keyword>
<dbReference type="SUPFAM" id="SSF81333">
    <property type="entry name" value="F1F0 ATP synthase subunit C"/>
    <property type="match status" value="2"/>
</dbReference>
<dbReference type="Gene3D" id="1.20.120.610">
    <property type="entry name" value="lithium bound rotor ring of v- atpase"/>
    <property type="match status" value="1"/>
</dbReference>
<keyword evidence="7 9" id="KW-0406">Ion transport</keyword>
<sequence length="225" mass="23335">MENDLLPQVLERVRSPIDDAMPILKSIIGAMIAVVIFLCVVLPILAGVTAYDIDAWGDIFNGIDPYLWAGVGIGFVIGFSVIGAGWGITVAGSSIMGACVRAPHIKSKNLISIILCEAVAIYGIIMAIILSTQYKFDKDGSGNPTQYDYASSGYILFTAGLTVGLGNLACGAAVGIIGAGCAIADAANGALFVKILVIEIFASALGIFGIIVGIIMQSKANFTNQ</sequence>
<dbReference type="Pfam" id="PF00137">
    <property type="entry name" value="ATP-synt_C"/>
    <property type="match status" value="2"/>
</dbReference>
<keyword evidence="12" id="KW-1185">Reference proteome</keyword>
<feature type="transmembrane region" description="Helical" evidence="9">
    <location>
        <begin position="66"/>
        <end position="89"/>
    </location>
</feature>
<dbReference type="CDD" id="cd18178">
    <property type="entry name" value="ATP-synt_Vo_c_ATP6F_rpt2"/>
    <property type="match status" value="1"/>
</dbReference>
<feature type="transmembrane region" description="Helical" evidence="9">
    <location>
        <begin position="110"/>
        <end position="134"/>
    </location>
</feature>
<comment type="similarity">
    <text evidence="2 9">Belongs to the V-ATPase proteolipid subunit family.</text>
</comment>
<dbReference type="GO" id="GO:0033179">
    <property type="term" value="C:proton-transporting V-type ATPase, V0 domain"/>
    <property type="evidence" value="ECO:0007669"/>
    <property type="project" value="InterPro"/>
</dbReference>
<evidence type="ECO:0000259" key="10">
    <source>
        <dbReference type="Pfam" id="PF00137"/>
    </source>
</evidence>
<organism evidence="11 12">
    <name type="scientific">Acrasis kona</name>
    <dbReference type="NCBI Taxonomy" id="1008807"/>
    <lineage>
        <taxon>Eukaryota</taxon>
        <taxon>Discoba</taxon>
        <taxon>Heterolobosea</taxon>
        <taxon>Tetramitia</taxon>
        <taxon>Eutetramitia</taxon>
        <taxon>Acrasidae</taxon>
        <taxon>Acrasis</taxon>
    </lineage>
</organism>
<name>A0AAW2YZH2_9EUKA</name>
<evidence type="ECO:0000256" key="4">
    <source>
        <dbReference type="ARBA" id="ARBA00022692"/>
    </source>
</evidence>
<evidence type="ECO:0000256" key="1">
    <source>
        <dbReference type="ARBA" id="ARBA00004141"/>
    </source>
</evidence>
<dbReference type="InterPro" id="IPR002379">
    <property type="entry name" value="ATPase_proteolipid_c-like_dom"/>
</dbReference>
<dbReference type="PANTHER" id="PTHR10263">
    <property type="entry name" value="V-TYPE PROTON ATPASE PROTEOLIPID SUBUNIT"/>
    <property type="match status" value="1"/>
</dbReference>
<gene>
    <name evidence="11" type="ORF">AKO1_013060</name>
</gene>
<accession>A0AAW2YZH2</accession>
<evidence type="ECO:0000256" key="2">
    <source>
        <dbReference type="ARBA" id="ARBA00007296"/>
    </source>
</evidence>
<evidence type="ECO:0000256" key="8">
    <source>
        <dbReference type="ARBA" id="ARBA00023136"/>
    </source>
</evidence>
<comment type="caution">
    <text evidence="9">Lacks conserved residue(s) required for the propagation of feature annotation.</text>
</comment>
<dbReference type="FunFam" id="1.20.120.610:FF:000002">
    <property type="entry name" value="V-type proton ATPase proteolipid subunit"/>
    <property type="match status" value="1"/>
</dbReference>
<comment type="subcellular location">
    <subcellularLocation>
        <location evidence="1">Membrane</location>
        <topology evidence="1">Multi-pass membrane protein</topology>
    </subcellularLocation>
</comment>
<keyword evidence="3 9" id="KW-0813">Transport</keyword>
<dbReference type="PRINTS" id="PR00122">
    <property type="entry name" value="VACATPASE"/>
</dbReference>